<dbReference type="InterPro" id="IPR013098">
    <property type="entry name" value="Ig_I-set"/>
</dbReference>
<keyword evidence="4" id="KW-0393">Immunoglobulin domain</keyword>
<dbReference type="PROSITE" id="PS50835">
    <property type="entry name" value="IG_LIKE"/>
    <property type="match status" value="5"/>
</dbReference>
<evidence type="ECO:0000256" key="3">
    <source>
        <dbReference type="ARBA" id="ARBA00023157"/>
    </source>
</evidence>
<dbReference type="Pfam" id="PF07679">
    <property type="entry name" value="I-set"/>
    <property type="match status" value="2"/>
</dbReference>
<evidence type="ECO:0000256" key="6">
    <source>
        <dbReference type="SAM" id="Phobius"/>
    </source>
</evidence>
<evidence type="ECO:0000256" key="1">
    <source>
        <dbReference type="ARBA" id="ARBA00022729"/>
    </source>
</evidence>
<dbReference type="GO" id="GO:0007156">
    <property type="term" value="P:homophilic cell adhesion via plasma membrane adhesion molecules"/>
    <property type="evidence" value="ECO:0007669"/>
    <property type="project" value="TreeGrafter"/>
</dbReference>
<dbReference type="InterPro" id="IPR003598">
    <property type="entry name" value="Ig_sub2"/>
</dbReference>
<keyword evidence="3" id="KW-1015">Disulfide bond</keyword>
<dbReference type="EMBL" id="JACKWZ010000012">
    <property type="protein sequence ID" value="KAF9422983.1"/>
    <property type="molecule type" value="Genomic_DNA"/>
</dbReference>
<feature type="domain" description="Ig-like" evidence="7">
    <location>
        <begin position="211"/>
        <end position="322"/>
    </location>
</feature>
<dbReference type="PROSITE" id="PS50853">
    <property type="entry name" value="FN3"/>
    <property type="match status" value="2"/>
</dbReference>
<dbReference type="AlphaFoldDB" id="A0A835GT19"/>
<evidence type="ECO:0000313" key="10">
    <source>
        <dbReference type="Proteomes" id="UP000648187"/>
    </source>
</evidence>
<dbReference type="PANTHER" id="PTHR45080:SF8">
    <property type="entry name" value="IG-LIKE DOMAIN-CONTAINING PROTEIN"/>
    <property type="match status" value="1"/>
</dbReference>
<dbReference type="Proteomes" id="UP000648187">
    <property type="component" value="Unassembled WGS sequence"/>
</dbReference>
<evidence type="ECO:0000259" key="8">
    <source>
        <dbReference type="PROSITE" id="PS50853"/>
    </source>
</evidence>
<reference evidence="9" key="1">
    <citation type="submission" date="2020-08" db="EMBL/GenBank/DDBJ databases">
        <title>Spodoptera exigua strain:BAW_Kor-Di-RS1 Genome sequencing and assembly.</title>
        <authorList>
            <person name="Kim J."/>
            <person name="Nam H.Y."/>
            <person name="Kwon M."/>
            <person name="Choi J.H."/>
            <person name="Cho S.R."/>
            <person name="Kim G.-H."/>
        </authorList>
    </citation>
    <scope>NUCLEOTIDE SEQUENCE</scope>
    <source>
        <strain evidence="9">BAW_Kor-Di-RS1</strain>
        <tissue evidence="9">Whole-body</tissue>
    </source>
</reference>
<dbReference type="Pfam" id="PF00041">
    <property type="entry name" value="fn3"/>
    <property type="match status" value="1"/>
</dbReference>
<dbReference type="InterPro" id="IPR050958">
    <property type="entry name" value="Cell_Adh-Cytoskel_Orgn"/>
</dbReference>
<dbReference type="GO" id="GO:0030154">
    <property type="term" value="P:cell differentiation"/>
    <property type="evidence" value="ECO:0007669"/>
    <property type="project" value="UniProtKB-ARBA"/>
</dbReference>
<protein>
    <recommendedName>
        <fullName evidence="11">Fasciclin 2</fullName>
    </recommendedName>
</protein>
<dbReference type="InterPro" id="IPR003599">
    <property type="entry name" value="Ig_sub"/>
</dbReference>
<dbReference type="GO" id="GO:0005886">
    <property type="term" value="C:plasma membrane"/>
    <property type="evidence" value="ECO:0007669"/>
    <property type="project" value="TreeGrafter"/>
</dbReference>
<keyword evidence="6" id="KW-0472">Membrane</keyword>
<accession>A0A835GT19</accession>
<dbReference type="CDD" id="cd00096">
    <property type="entry name" value="Ig"/>
    <property type="match status" value="1"/>
</dbReference>
<dbReference type="GO" id="GO:0009653">
    <property type="term" value="P:anatomical structure morphogenesis"/>
    <property type="evidence" value="ECO:0007669"/>
    <property type="project" value="UniProtKB-ARBA"/>
</dbReference>
<keyword evidence="1" id="KW-0732">Signal</keyword>
<keyword evidence="2" id="KW-0677">Repeat</keyword>
<organism evidence="9 10">
    <name type="scientific">Spodoptera exigua</name>
    <name type="common">Beet armyworm</name>
    <name type="synonym">Noctua fulgens</name>
    <dbReference type="NCBI Taxonomy" id="7107"/>
    <lineage>
        <taxon>Eukaryota</taxon>
        <taxon>Metazoa</taxon>
        <taxon>Ecdysozoa</taxon>
        <taxon>Arthropoda</taxon>
        <taxon>Hexapoda</taxon>
        <taxon>Insecta</taxon>
        <taxon>Pterygota</taxon>
        <taxon>Neoptera</taxon>
        <taxon>Endopterygota</taxon>
        <taxon>Lepidoptera</taxon>
        <taxon>Glossata</taxon>
        <taxon>Ditrysia</taxon>
        <taxon>Noctuoidea</taxon>
        <taxon>Noctuidae</taxon>
        <taxon>Amphipyrinae</taxon>
        <taxon>Spodoptera</taxon>
    </lineage>
</organism>
<dbReference type="CDD" id="cd00063">
    <property type="entry name" value="FN3"/>
    <property type="match status" value="2"/>
</dbReference>
<name>A0A835GT19_SPOEX</name>
<dbReference type="InterPro" id="IPR036116">
    <property type="entry name" value="FN3_sf"/>
</dbReference>
<feature type="domain" description="Ig-like" evidence="7">
    <location>
        <begin position="417"/>
        <end position="505"/>
    </location>
</feature>
<evidence type="ECO:0000256" key="4">
    <source>
        <dbReference type="ARBA" id="ARBA00023319"/>
    </source>
</evidence>
<evidence type="ECO:0008006" key="11">
    <source>
        <dbReference type="Google" id="ProtNLM"/>
    </source>
</evidence>
<dbReference type="InterPro" id="IPR003961">
    <property type="entry name" value="FN3_dom"/>
</dbReference>
<sequence>MVSCTACLLDRMDFVNNRSITTGSSFYEECCCDGSSTSKELTWLDPYKRIIAGPKNNIVSTRPGTDSNLYTEEQSGCLSLHIPSASKTMSGAYKCISSHEGKQQIQTHYLDVYDPLYFYGTAMEQYLVFSNNSLITCQANGATPPFIRWYRGKEGDNEIFNNTEKYQIMPEGLIVKNVSNDDEGIYKCSASVLSTGEEVELDIQAKVMTPPVITQLYGSPDSVVANGESLMIQCSTEGLPEPEVALKKIPEPLTYLPKSHRGLILATQLERTIKASENKTVPWDVHSKGIIRFKSITPEDAGTYECTAKNFVGESKQQITITVLIRPEIIGFTNRSAVEGSVIPMFCNVTGVPLPRVLITFEGKSFDEERETDYDEIVENFSLLKVNRSSEGIYICNATNDMDTTTELMYLTVLHQPYFDKTYEPLWAWNGETVNISCAHDSNPPANFTWSFVPGNFSTIERQEHDNIVLDYETALEHSLPFSEQFAPFGRHECRARNEYGEAVKIFHIRKGAVPSVVENATTLEEAATSATFYIETPTNYEGPDVIGFIAEYDEIDNYEITNIHPNRTWAVGIPFKLEKLRSNTTYYIRFAAINRVGTGEWSEQLAFETMDKSAPEPPIWQVDPVEISSNKVLKWKAPENNGEPIDYYALRYCPVDEEIIESLCIEHRLEGKTELLVNELQHNTTYHLELIAHNAEGNSTPANITLTIPDELAYASVSALTAGALIGLSIAVVIICLVLLDVLLYFWKKQGIIASCCCKKNKKKKPNPLNSRDKKGLLKDNGESGTDDTLRRSNNGHTEYEYNKTTGIITGKHSSV</sequence>
<feature type="transmembrane region" description="Helical" evidence="6">
    <location>
        <begin position="713"/>
        <end position="741"/>
    </location>
</feature>
<dbReference type="SMART" id="SM00408">
    <property type="entry name" value="IGc2"/>
    <property type="match status" value="3"/>
</dbReference>
<dbReference type="InterPro" id="IPR013783">
    <property type="entry name" value="Ig-like_fold"/>
</dbReference>
<feature type="domain" description="Ig-like" evidence="7">
    <location>
        <begin position="327"/>
        <end position="412"/>
    </location>
</feature>
<feature type="domain" description="Ig-like" evidence="7">
    <location>
        <begin position="115"/>
        <end position="204"/>
    </location>
</feature>
<comment type="caution">
    <text evidence="9">The sequence shown here is derived from an EMBL/GenBank/DDBJ whole genome shotgun (WGS) entry which is preliminary data.</text>
</comment>
<dbReference type="Pfam" id="PF13927">
    <property type="entry name" value="Ig_3"/>
    <property type="match status" value="1"/>
</dbReference>
<feature type="compositionally biased region" description="Basic and acidic residues" evidence="5">
    <location>
        <begin position="772"/>
        <end position="783"/>
    </location>
</feature>
<proteinExistence type="predicted"/>
<keyword evidence="6" id="KW-0812">Transmembrane</keyword>
<dbReference type="SMART" id="SM00409">
    <property type="entry name" value="IG"/>
    <property type="match status" value="4"/>
</dbReference>
<feature type="domain" description="Fibronectin type-III" evidence="8">
    <location>
        <begin position="615"/>
        <end position="711"/>
    </location>
</feature>
<dbReference type="InterPro" id="IPR007110">
    <property type="entry name" value="Ig-like_dom"/>
</dbReference>
<feature type="domain" description="Fibronectin type-III" evidence="8">
    <location>
        <begin position="514"/>
        <end position="613"/>
    </location>
</feature>
<dbReference type="InterPro" id="IPR036179">
    <property type="entry name" value="Ig-like_dom_sf"/>
</dbReference>
<dbReference type="SUPFAM" id="SSF49265">
    <property type="entry name" value="Fibronectin type III"/>
    <property type="match status" value="1"/>
</dbReference>
<dbReference type="SUPFAM" id="SSF48726">
    <property type="entry name" value="Immunoglobulin"/>
    <property type="match status" value="5"/>
</dbReference>
<feature type="domain" description="Ig-like" evidence="7">
    <location>
        <begin position="1"/>
        <end position="106"/>
    </location>
</feature>
<evidence type="ECO:0000313" key="9">
    <source>
        <dbReference type="EMBL" id="KAF9422983.1"/>
    </source>
</evidence>
<keyword evidence="10" id="KW-1185">Reference proteome</keyword>
<gene>
    <name evidence="9" type="ORF">HW555_001526</name>
</gene>
<feature type="region of interest" description="Disordered" evidence="5">
    <location>
        <begin position="762"/>
        <end position="799"/>
    </location>
</feature>
<keyword evidence="6" id="KW-1133">Transmembrane helix</keyword>
<dbReference type="Gene3D" id="2.60.40.10">
    <property type="entry name" value="Immunoglobulins"/>
    <property type="match status" value="7"/>
</dbReference>
<dbReference type="PANTHER" id="PTHR45080">
    <property type="entry name" value="CONTACTIN 5"/>
    <property type="match status" value="1"/>
</dbReference>
<evidence type="ECO:0000256" key="2">
    <source>
        <dbReference type="ARBA" id="ARBA00022737"/>
    </source>
</evidence>
<dbReference type="SMART" id="SM00060">
    <property type="entry name" value="FN3"/>
    <property type="match status" value="2"/>
</dbReference>
<evidence type="ECO:0000256" key="5">
    <source>
        <dbReference type="SAM" id="MobiDB-lite"/>
    </source>
</evidence>
<evidence type="ECO:0000259" key="7">
    <source>
        <dbReference type="PROSITE" id="PS50835"/>
    </source>
</evidence>